<dbReference type="SUPFAM" id="SSF46785">
    <property type="entry name" value="Winged helix' DNA-binding domain"/>
    <property type="match status" value="2"/>
</dbReference>
<dbReference type="PROSITE" id="PS50931">
    <property type="entry name" value="HTH_LYSR"/>
    <property type="match status" value="2"/>
</dbReference>
<proteinExistence type="inferred from homology"/>
<organism evidence="6 7">
    <name type="scientific">Shinella kummerowiae</name>
    <dbReference type="NCBI Taxonomy" id="417745"/>
    <lineage>
        <taxon>Bacteria</taxon>
        <taxon>Pseudomonadati</taxon>
        <taxon>Pseudomonadota</taxon>
        <taxon>Alphaproteobacteria</taxon>
        <taxon>Hyphomicrobiales</taxon>
        <taxon>Rhizobiaceae</taxon>
        <taxon>Shinella</taxon>
    </lineage>
</organism>
<reference evidence="6 7" key="1">
    <citation type="submission" date="2019-12" db="EMBL/GenBank/DDBJ databases">
        <title>Shinella kummerowiae sp. nov., a symbiotic bacterium isolated from root nodules of the herbal legume Kummerowia stipulacea.</title>
        <authorList>
            <person name="Gao J."/>
        </authorList>
    </citation>
    <scope>NUCLEOTIDE SEQUENCE [LARGE SCALE GENOMIC DNA]</scope>
    <source>
        <strain evidence="6 7">CCBAU 25048</strain>
    </source>
</reference>
<feature type="domain" description="HTH lysR-type" evidence="5">
    <location>
        <begin position="144"/>
        <end position="201"/>
    </location>
</feature>
<dbReference type="AlphaFoldDB" id="A0A6N8SBD1"/>
<evidence type="ECO:0000313" key="7">
    <source>
        <dbReference type="Proteomes" id="UP000435802"/>
    </source>
</evidence>
<evidence type="ECO:0000256" key="1">
    <source>
        <dbReference type="ARBA" id="ARBA00009437"/>
    </source>
</evidence>
<evidence type="ECO:0000313" key="6">
    <source>
        <dbReference type="EMBL" id="MXN43990.1"/>
    </source>
</evidence>
<protein>
    <submittedName>
        <fullName evidence="6">LysR family transcriptional regulator</fullName>
    </submittedName>
</protein>
<gene>
    <name evidence="6" type="ORF">GR138_02245</name>
</gene>
<dbReference type="InterPro" id="IPR036388">
    <property type="entry name" value="WH-like_DNA-bd_sf"/>
</dbReference>
<dbReference type="InterPro" id="IPR036390">
    <property type="entry name" value="WH_DNA-bd_sf"/>
</dbReference>
<dbReference type="PANTHER" id="PTHR30126:SF39">
    <property type="entry name" value="HTH-TYPE TRANSCRIPTIONAL REGULATOR CYSL"/>
    <property type="match status" value="1"/>
</dbReference>
<dbReference type="SUPFAM" id="SSF53850">
    <property type="entry name" value="Periplasmic binding protein-like II"/>
    <property type="match status" value="1"/>
</dbReference>
<dbReference type="PANTHER" id="PTHR30126">
    <property type="entry name" value="HTH-TYPE TRANSCRIPTIONAL REGULATOR"/>
    <property type="match status" value="1"/>
</dbReference>
<dbReference type="GO" id="GO:0000976">
    <property type="term" value="F:transcription cis-regulatory region binding"/>
    <property type="evidence" value="ECO:0007669"/>
    <property type="project" value="TreeGrafter"/>
</dbReference>
<evidence type="ECO:0000256" key="2">
    <source>
        <dbReference type="ARBA" id="ARBA00023015"/>
    </source>
</evidence>
<dbReference type="GO" id="GO:0003700">
    <property type="term" value="F:DNA-binding transcription factor activity"/>
    <property type="evidence" value="ECO:0007669"/>
    <property type="project" value="InterPro"/>
</dbReference>
<dbReference type="EMBL" id="WUMK01000001">
    <property type="protein sequence ID" value="MXN43990.1"/>
    <property type="molecule type" value="Genomic_DNA"/>
</dbReference>
<keyword evidence="4" id="KW-0804">Transcription</keyword>
<dbReference type="InterPro" id="IPR000847">
    <property type="entry name" value="LysR_HTH_N"/>
</dbReference>
<dbReference type="Gene3D" id="3.40.190.290">
    <property type="match status" value="1"/>
</dbReference>
<comment type="caution">
    <text evidence="6">The sequence shown here is derived from an EMBL/GenBank/DDBJ whole genome shotgun (WGS) entry which is preliminary data.</text>
</comment>
<dbReference type="Gene3D" id="1.10.10.10">
    <property type="entry name" value="Winged helix-like DNA-binding domain superfamily/Winged helix DNA-binding domain"/>
    <property type="match status" value="2"/>
</dbReference>
<evidence type="ECO:0000256" key="3">
    <source>
        <dbReference type="ARBA" id="ARBA00023125"/>
    </source>
</evidence>
<dbReference type="CDD" id="cd05466">
    <property type="entry name" value="PBP2_LTTR_substrate"/>
    <property type="match status" value="1"/>
</dbReference>
<dbReference type="Pfam" id="PF03466">
    <property type="entry name" value="LysR_substrate"/>
    <property type="match status" value="1"/>
</dbReference>
<keyword evidence="7" id="KW-1185">Reference proteome</keyword>
<dbReference type="InterPro" id="IPR005119">
    <property type="entry name" value="LysR_subst-bd"/>
</dbReference>
<feature type="domain" description="HTH lysR-type" evidence="5">
    <location>
        <begin position="54"/>
        <end position="111"/>
    </location>
</feature>
<keyword evidence="2" id="KW-0805">Transcription regulation</keyword>
<dbReference type="Pfam" id="PF00126">
    <property type="entry name" value="HTH_1"/>
    <property type="match status" value="2"/>
</dbReference>
<evidence type="ECO:0000259" key="5">
    <source>
        <dbReference type="PROSITE" id="PS50931"/>
    </source>
</evidence>
<name>A0A6N8SBD1_9HYPH</name>
<accession>A0A6N8SBD1</accession>
<keyword evidence="3" id="KW-0238">DNA-binding</keyword>
<sequence>MTGQIERVGGSKHFQGTCFHGGCYAERGRSVYPKVRTVHAISRTVVGRGKEPPVDLSTLCLVHSILEERGIRRAAAVAGRPASSASAALRRVEAVLSVPLVRRDGQTLVPTLEAEARLPRFADIARAADALATLGKGGQARATVSLAALARFAAVARAGSINAAAKSLGLGQPQLTRQLSHLEAAIGCKMLDRSATGISCTPAGLEALALAEQIGSAWELLFAASAERFRRSAATWRLGTIIPFGHESEIAAMLAGLAVEWRAARPRQPLFLSSTTADELVSGLKNRRFDLILLDTDRYPAEFEGKLIGRSQLALAGPRTMEAPKPQDFPALLRRYPIAVPSPRSGLRQMTDRFLEATLSAAERARLTLVEVDSIPVIINLVLDHGHLSVLPEHSVANINPPPTLLPLDAAYQQSLSLVWPRDALSRQAAETMFALLPKP</sequence>
<comment type="similarity">
    <text evidence="1">Belongs to the LysR transcriptional regulatory family.</text>
</comment>
<evidence type="ECO:0000256" key="4">
    <source>
        <dbReference type="ARBA" id="ARBA00023163"/>
    </source>
</evidence>
<dbReference type="Proteomes" id="UP000435802">
    <property type="component" value="Unassembled WGS sequence"/>
</dbReference>